<evidence type="ECO:0000313" key="2">
    <source>
        <dbReference type="Proteomes" id="UP000439903"/>
    </source>
</evidence>
<reference evidence="1 2" key="1">
    <citation type="journal article" date="2019" name="Environ. Microbiol.">
        <title>At the nexus of three kingdoms: the genome of the mycorrhizal fungus Gigaspora margarita provides insights into plant, endobacterial and fungal interactions.</title>
        <authorList>
            <person name="Venice F."/>
            <person name="Ghignone S."/>
            <person name="Salvioli di Fossalunga A."/>
            <person name="Amselem J."/>
            <person name="Novero M."/>
            <person name="Xianan X."/>
            <person name="Sedzielewska Toro K."/>
            <person name="Morin E."/>
            <person name="Lipzen A."/>
            <person name="Grigoriev I.V."/>
            <person name="Henrissat B."/>
            <person name="Martin F.M."/>
            <person name="Bonfante P."/>
        </authorList>
    </citation>
    <scope>NUCLEOTIDE SEQUENCE [LARGE SCALE GENOMIC DNA]</scope>
    <source>
        <strain evidence="1 2">BEG34</strain>
    </source>
</reference>
<dbReference type="AlphaFoldDB" id="A0A8H4A6G7"/>
<comment type="caution">
    <text evidence="1">The sequence shown here is derived from an EMBL/GenBank/DDBJ whole genome shotgun (WGS) entry which is preliminary data.</text>
</comment>
<proteinExistence type="predicted"/>
<accession>A0A8H4A6G7</accession>
<protein>
    <submittedName>
        <fullName evidence="1">Uncharacterized protein</fullName>
    </submittedName>
</protein>
<keyword evidence="2" id="KW-1185">Reference proteome</keyword>
<dbReference type="EMBL" id="WTPW01001433">
    <property type="protein sequence ID" value="KAF0436358.1"/>
    <property type="molecule type" value="Genomic_DNA"/>
</dbReference>
<dbReference type="Proteomes" id="UP000439903">
    <property type="component" value="Unassembled WGS sequence"/>
</dbReference>
<evidence type="ECO:0000313" key="1">
    <source>
        <dbReference type="EMBL" id="KAF0436358.1"/>
    </source>
</evidence>
<organism evidence="1 2">
    <name type="scientific">Gigaspora margarita</name>
    <dbReference type="NCBI Taxonomy" id="4874"/>
    <lineage>
        <taxon>Eukaryota</taxon>
        <taxon>Fungi</taxon>
        <taxon>Fungi incertae sedis</taxon>
        <taxon>Mucoromycota</taxon>
        <taxon>Glomeromycotina</taxon>
        <taxon>Glomeromycetes</taxon>
        <taxon>Diversisporales</taxon>
        <taxon>Gigasporaceae</taxon>
        <taxon>Gigaspora</taxon>
    </lineage>
</organism>
<sequence>MKLKRAIIRKSMTLQCIQFLQIFVTDQPDIYSWLWNKRGIIKIHMLQELGIPRSSKSLSFESKESIPPKKMLNIFSIWSLKPNRIALLSMIWYCVRVTQY</sequence>
<gene>
    <name evidence="1" type="ORF">F8M41_004716</name>
</gene>
<name>A0A8H4A6G7_GIGMA</name>